<evidence type="ECO:0008006" key="4">
    <source>
        <dbReference type="Google" id="ProtNLM"/>
    </source>
</evidence>
<evidence type="ECO:0000313" key="2">
    <source>
        <dbReference type="EMBL" id="TCJ11827.1"/>
    </source>
</evidence>
<evidence type="ECO:0000256" key="1">
    <source>
        <dbReference type="SAM" id="SignalP"/>
    </source>
</evidence>
<gene>
    <name evidence="2" type="ORF">EZJ19_14310</name>
</gene>
<keyword evidence="3" id="KW-1185">Reference proteome</keyword>
<proteinExistence type="predicted"/>
<reference evidence="2 3" key="1">
    <citation type="submission" date="2019-03" db="EMBL/GenBank/DDBJ databases">
        <title>Genome sequence of Thiobacillaceae bacterium LSR1, a sulfur-oxidizing bacterium isolated from freshwater sediment.</title>
        <authorList>
            <person name="Li S."/>
        </authorList>
    </citation>
    <scope>NUCLEOTIDE SEQUENCE [LARGE SCALE GENOMIC DNA]</scope>
    <source>
        <strain evidence="2 3">LSR1</strain>
    </source>
</reference>
<dbReference type="EMBL" id="SJZB01000049">
    <property type="protein sequence ID" value="TCJ11827.1"/>
    <property type="molecule type" value="Genomic_DNA"/>
</dbReference>
<dbReference type="PROSITE" id="PS51257">
    <property type="entry name" value="PROKAR_LIPOPROTEIN"/>
    <property type="match status" value="1"/>
</dbReference>
<feature type="chain" id="PRO_5020501764" description="Lipoprotein" evidence="1">
    <location>
        <begin position="22"/>
        <end position="185"/>
    </location>
</feature>
<feature type="signal peptide" evidence="1">
    <location>
        <begin position="1"/>
        <end position="21"/>
    </location>
</feature>
<accession>A0A4R1B5P0</accession>
<name>A0A4R1B5P0_9PROT</name>
<protein>
    <recommendedName>
        <fullName evidence="4">Lipoprotein</fullName>
    </recommendedName>
</protein>
<dbReference type="RefSeq" id="WP_131448746.1">
    <property type="nucleotide sequence ID" value="NZ_SJZB01000049.1"/>
</dbReference>
<sequence length="185" mass="19621">MPSQRTLLAAFVPAAVLAACAADTGRGPESPYYAYPAVGVRLLKPLTIPADQASVRLQNGHPVARNGVEETEPYCILEIATVAAAEQTVAAGDFPVARVQRRVESFSGMPVFGTSVFGTGTGHDDGPSQVYYVTQFTLHAPGRPEVRSLTCQHNQATAGVGIPHHLTLAQMRAALGDYILLDLPR</sequence>
<evidence type="ECO:0000313" key="3">
    <source>
        <dbReference type="Proteomes" id="UP000295443"/>
    </source>
</evidence>
<dbReference type="AlphaFoldDB" id="A0A4R1B5P0"/>
<dbReference type="OrthoDB" id="8562450at2"/>
<dbReference type="Proteomes" id="UP000295443">
    <property type="component" value="Unassembled WGS sequence"/>
</dbReference>
<comment type="caution">
    <text evidence="2">The sequence shown here is derived from an EMBL/GenBank/DDBJ whole genome shotgun (WGS) entry which is preliminary data.</text>
</comment>
<keyword evidence="1" id="KW-0732">Signal</keyword>
<organism evidence="2 3">
    <name type="scientific">Parasulfuritortus cantonensis</name>
    <dbReference type="NCBI Taxonomy" id="2528202"/>
    <lineage>
        <taxon>Bacteria</taxon>
        <taxon>Pseudomonadati</taxon>
        <taxon>Pseudomonadota</taxon>
        <taxon>Betaproteobacteria</taxon>
        <taxon>Nitrosomonadales</taxon>
        <taxon>Thiobacillaceae</taxon>
        <taxon>Parasulfuritortus</taxon>
    </lineage>
</organism>